<dbReference type="GO" id="GO:0006354">
    <property type="term" value="P:DNA-templated transcription elongation"/>
    <property type="evidence" value="ECO:0007669"/>
    <property type="project" value="InterPro"/>
</dbReference>
<dbReference type="Pfam" id="PF02357">
    <property type="entry name" value="NusG"/>
    <property type="match status" value="1"/>
</dbReference>
<feature type="domain" description="NusG-like N-terminal" evidence="2">
    <location>
        <begin position="34"/>
        <end position="91"/>
    </location>
</feature>
<organism evidence="3 4">
    <name type="scientific">Wenxinia saemankumensis</name>
    <dbReference type="NCBI Taxonomy" id="1447782"/>
    <lineage>
        <taxon>Bacteria</taxon>
        <taxon>Pseudomonadati</taxon>
        <taxon>Pseudomonadota</taxon>
        <taxon>Alphaproteobacteria</taxon>
        <taxon>Rhodobacterales</taxon>
        <taxon>Roseobacteraceae</taxon>
        <taxon>Wenxinia</taxon>
    </lineage>
</organism>
<dbReference type="InterPro" id="IPR036735">
    <property type="entry name" value="NGN_dom_sf"/>
</dbReference>
<accession>A0A1M6EZC2</accession>
<evidence type="ECO:0000313" key="3">
    <source>
        <dbReference type="EMBL" id="SHI90780.1"/>
    </source>
</evidence>
<protein>
    <submittedName>
        <fullName evidence="3">Transcription antitermination factor NusG</fullName>
    </submittedName>
</protein>
<evidence type="ECO:0000256" key="1">
    <source>
        <dbReference type="ARBA" id="ARBA00023163"/>
    </source>
</evidence>
<gene>
    <name evidence="3" type="ORF">SAMN05444417_2263</name>
</gene>
<evidence type="ECO:0000259" key="2">
    <source>
        <dbReference type="Pfam" id="PF02357"/>
    </source>
</evidence>
<dbReference type="InterPro" id="IPR006645">
    <property type="entry name" value="NGN-like_dom"/>
</dbReference>
<dbReference type="RefSeq" id="WP_073330034.1">
    <property type="nucleotide sequence ID" value="NZ_FQYO01000003.1"/>
</dbReference>
<evidence type="ECO:0000313" key="4">
    <source>
        <dbReference type="Proteomes" id="UP000184292"/>
    </source>
</evidence>
<dbReference type="AlphaFoldDB" id="A0A1M6EZC2"/>
<keyword evidence="4" id="KW-1185">Reference proteome</keyword>
<dbReference type="STRING" id="1447782.SAMN05444417_2263"/>
<dbReference type="Proteomes" id="UP000184292">
    <property type="component" value="Unassembled WGS sequence"/>
</dbReference>
<dbReference type="EMBL" id="FQYO01000003">
    <property type="protein sequence ID" value="SHI90780.1"/>
    <property type="molecule type" value="Genomic_DNA"/>
</dbReference>
<proteinExistence type="predicted"/>
<sequence length="212" mass="23814">MTVPRTLLDLKIGDVVPAAPAGPGLILDPGRPDRWYALTTRPQCEAKAEAWLEKRGIYAFHPVLERTTVVRGRRRTTVSRYVPGFVFARFPGLPRAHEVTAGPFIIDALRDSHGGWGKLNPDGLRRLHSMRRMDQAAEDRRRRAAIRFAERNRLKAGDTALFRAGPFAGFHCEVVHLPAAGGLSVRLEIFGREMQTEVDECDLVRVDRAKRD</sequence>
<dbReference type="SUPFAM" id="SSF82679">
    <property type="entry name" value="N-utilization substance G protein NusG, N-terminal domain"/>
    <property type="match status" value="1"/>
</dbReference>
<dbReference type="CDD" id="cd06091">
    <property type="entry name" value="KOW_NusG"/>
    <property type="match status" value="1"/>
</dbReference>
<name>A0A1M6EZC2_9RHOB</name>
<keyword evidence="1" id="KW-0804">Transcription</keyword>
<reference evidence="3 4" key="1">
    <citation type="submission" date="2016-11" db="EMBL/GenBank/DDBJ databases">
        <authorList>
            <person name="Jaros S."/>
            <person name="Januszkiewicz K."/>
            <person name="Wedrychowicz H."/>
        </authorList>
    </citation>
    <scope>NUCLEOTIDE SEQUENCE [LARGE SCALE GENOMIC DNA]</scope>
    <source>
        <strain evidence="3 4">DSM 100565</strain>
    </source>
</reference>
<dbReference type="OrthoDB" id="7844684at2"/>
<dbReference type="Gene3D" id="3.30.70.940">
    <property type="entry name" value="NusG, N-terminal domain"/>
    <property type="match status" value="1"/>
</dbReference>